<name>A0A226D058_FOLCA</name>
<dbReference type="Pfam" id="PF16187">
    <property type="entry name" value="Peptidase_M16_M"/>
    <property type="match status" value="1"/>
</dbReference>
<keyword evidence="7" id="KW-0482">Metalloprotease</keyword>
<dbReference type="FunFam" id="3.30.830.10:FF:000005">
    <property type="entry name" value="nardilysin isoform X1"/>
    <property type="match status" value="1"/>
</dbReference>
<dbReference type="Pfam" id="PF22456">
    <property type="entry name" value="PqqF-like_C_4"/>
    <property type="match status" value="1"/>
</dbReference>
<evidence type="ECO:0000256" key="5">
    <source>
        <dbReference type="ARBA" id="ARBA00022801"/>
    </source>
</evidence>
<keyword evidence="4" id="KW-0479">Metal-binding</keyword>
<feature type="domain" description="Peptidase M16 C-terminal" evidence="10">
    <location>
        <begin position="240"/>
        <end position="418"/>
    </location>
</feature>
<dbReference type="Pfam" id="PF00675">
    <property type="entry name" value="Peptidase_M16"/>
    <property type="match status" value="1"/>
</dbReference>
<feature type="chain" id="PRO_5013098805" evidence="8">
    <location>
        <begin position="28"/>
        <end position="1020"/>
    </location>
</feature>
<dbReference type="PANTHER" id="PTHR43690">
    <property type="entry name" value="NARDILYSIN"/>
    <property type="match status" value="1"/>
</dbReference>
<dbReference type="SUPFAM" id="SSF63411">
    <property type="entry name" value="LuxS/MPP-like metallohydrolase"/>
    <property type="match status" value="4"/>
</dbReference>
<evidence type="ECO:0000313" key="13">
    <source>
        <dbReference type="EMBL" id="OXA38041.1"/>
    </source>
</evidence>
<dbReference type="InterPro" id="IPR032632">
    <property type="entry name" value="Peptidase_M16_M"/>
</dbReference>
<dbReference type="GO" id="GO:0004222">
    <property type="term" value="F:metalloendopeptidase activity"/>
    <property type="evidence" value="ECO:0007669"/>
    <property type="project" value="UniProtKB-ARBA"/>
</dbReference>
<keyword evidence="14" id="KW-1185">Reference proteome</keyword>
<dbReference type="Gene3D" id="3.30.830.10">
    <property type="entry name" value="Metalloenzyme, LuxS/M16 peptidase-like"/>
    <property type="match status" value="4"/>
</dbReference>
<dbReference type="OrthoDB" id="952271at2759"/>
<evidence type="ECO:0000256" key="4">
    <source>
        <dbReference type="ARBA" id="ARBA00022723"/>
    </source>
</evidence>
<dbReference type="Pfam" id="PF05193">
    <property type="entry name" value="Peptidase_M16_C"/>
    <property type="match status" value="1"/>
</dbReference>
<accession>A0A226D058</accession>
<evidence type="ECO:0000256" key="1">
    <source>
        <dbReference type="ARBA" id="ARBA00001947"/>
    </source>
</evidence>
<dbReference type="STRING" id="158441.A0A226D058"/>
<dbReference type="InterPro" id="IPR011249">
    <property type="entry name" value="Metalloenz_LuxS/M16"/>
</dbReference>
<protein>
    <submittedName>
        <fullName evidence="13">Insulin-degrading enzyme</fullName>
    </submittedName>
</protein>
<evidence type="ECO:0000256" key="8">
    <source>
        <dbReference type="SAM" id="SignalP"/>
    </source>
</evidence>
<feature type="domain" description="Peptidase M16 N-terminal" evidence="9">
    <location>
        <begin position="76"/>
        <end position="213"/>
    </location>
</feature>
<evidence type="ECO:0000259" key="10">
    <source>
        <dbReference type="Pfam" id="PF05193"/>
    </source>
</evidence>
<feature type="domain" description="Peptidase M16 middle/third" evidence="11">
    <location>
        <begin position="424"/>
        <end position="706"/>
    </location>
</feature>
<evidence type="ECO:0000259" key="9">
    <source>
        <dbReference type="Pfam" id="PF00675"/>
    </source>
</evidence>
<dbReference type="FunFam" id="3.30.830.10:FF:000012">
    <property type="entry name" value="Protease 3"/>
    <property type="match status" value="1"/>
</dbReference>
<feature type="signal peptide" evidence="8">
    <location>
        <begin position="1"/>
        <end position="27"/>
    </location>
</feature>
<keyword evidence="8" id="KW-0732">Signal</keyword>
<keyword evidence="6" id="KW-0862">Zinc</keyword>
<dbReference type="InterPro" id="IPR050626">
    <property type="entry name" value="Peptidase_M16"/>
</dbReference>
<dbReference type="GO" id="GO:0043171">
    <property type="term" value="P:peptide catabolic process"/>
    <property type="evidence" value="ECO:0007669"/>
    <property type="project" value="TreeGrafter"/>
</dbReference>
<dbReference type="InterPro" id="IPR011765">
    <property type="entry name" value="Pept_M16_N"/>
</dbReference>
<feature type="domain" description="Coenzyme PQQ synthesis protein F-like C-terminal lobe" evidence="12">
    <location>
        <begin position="813"/>
        <end position="911"/>
    </location>
</feature>
<evidence type="ECO:0000256" key="7">
    <source>
        <dbReference type="ARBA" id="ARBA00023049"/>
    </source>
</evidence>
<keyword evidence="3" id="KW-0645">Protease</keyword>
<comment type="cofactor">
    <cofactor evidence="1">
        <name>Zn(2+)</name>
        <dbReference type="ChEBI" id="CHEBI:29105"/>
    </cofactor>
</comment>
<comment type="similarity">
    <text evidence="2">Belongs to the peptidase M16 family.</text>
</comment>
<keyword evidence="5" id="KW-0378">Hydrolase</keyword>
<dbReference type="Proteomes" id="UP000198287">
    <property type="component" value="Unassembled WGS sequence"/>
</dbReference>
<dbReference type="InterPro" id="IPR054734">
    <property type="entry name" value="PqqF-like_C_4"/>
</dbReference>
<dbReference type="InterPro" id="IPR007863">
    <property type="entry name" value="Peptidase_M16_C"/>
</dbReference>
<evidence type="ECO:0000256" key="2">
    <source>
        <dbReference type="ARBA" id="ARBA00007261"/>
    </source>
</evidence>
<dbReference type="PANTHER" id="PTHR43690:SF18">
    <property type="entry name" value="INSULIN-DEGRADING ENZYME-RELATED"/>
    <property type="match status" value="1"/>
</dbReference>
<comment type="caution">
    <text evidence="13">The sequence shown here is derived from an EMBL/GenBank/DDBJ whole genome shotgun (WGS) entry which is preliminary data.</text>
</comment>
<dbReference type="GO" id="GO:0005739">
    <property type="term" value="C:mitochondrion"/>
    <property type="evidence" value="ECO:0007669"/>
    <property type="project" value="TreeGrafter"/>
</dbReference>
<dbReference type="GO" id="GO:0046872">
    <property type="term" value="F:metal ion binding"/>
    <property type="evidence" value="ECO:0007669"/>
    <property type="project" value="UniProtKB-KW"/>
</dbReference>
<evidence type="ECO:0000256" key="3">
    <source>
        <dbReference type="ARBA" id="ARBA00022670"/>
    </source>
</evidence>
<evidence type="ECO:0000313" key="14">
    <source>
        <dbReference type="Proteomes" id="UP000198287"/>
    </source>
</evidence>
<dbReference type="AlphaFoldDB" id="A0A226D058"/>
<proteinExistence type="inferred from homology"/>
<evidence type="ECO:0000259" key="11">
    <source>
        <dbReference type="Pfam" id="PF16187"/>
    </source>
</evidence>
<dbReference type="OMA" id="VEPWYCT"/>
<organism evidence="13 14">
    <name type="scientific">Folsomia candida</name>
    <name type="common">Springtail</name>
    <dbReference type="NCBI Taxonomy" id="158441"/>
    <lineage>
        <taxon>Eukaryota</taxon>
        <taxon>Metazoa</taxon>
        <taxon>Ecdysozoa</taxon>
        <taxon>Arthropoda</taxon>
        <taxon>Hexapoda</taxon>
        <taxon>Collembola</taxon>
        <taxon>Entomobryomorpha</taxon>
        <taxon>Isotomoidea</taxon>
        <taxon>Isotomidae</taxon>
        <taxon>Proisotominae</taxon>
        <taxon>Folsomia</taxon>
    </lineage>
</organism>
<evidence type="ECO:0000259" key="12">
    <source>
        <dbReference type="Pfam" id="PF22456"/>
    </source>
</evidence>
<sequence length="1020" mass="116126">MKWKFHISRSCICICALAVLSVPSSHGSPSAQRSPVPNNKPVKALKASSSILSRPISKPSSDKRLYRGLTLENEMKVILVSDPSATKAAASLAIPAGSMNDPKELPGLAHFCEHTVFLGNQKYAEENGFLKYLTANGGDRNAATDHDSTVYYFTVSPTALEGALDRFSQLFISPLFTESALEREVNAVNSEHEKGIPSDARRADRIETVTSDPDHAYSNFRTGNRDTLWNKPREMGIDIRKAVMEFHAKYYSSNIMSLAILGRESLDELQALAEKVFLQVPNRNATMPSWPKSPYGPEYMQTRIEIVPIKDIRSIAINFPIPYEAIDYKTSSSEYLSVLIGHEGEGSLLSLLKNKNWATSLTAGPNIPYRGFATFQVSMGLTKEGFNNTEQIICHVFEYIRLLREKGPQQWFWEEIKSINAISYRFKDKSSVVNLVSLLSQNMIKYPMEDVLSAGYILTDYNEKYIQDILDSLVPENSRVMFVAKELEPKAHLVEKYYGAKYNVEKIDPKRIETWKKCECGTHEELLFPTLNEFIPSNFDLAPRDDNVGIVPKIINDTDLSRIWYLQDNEFSVPKAIVNVELFSPLAYVDPMTTALNYVFVHLILDSLSEYSFNADLAGFSYGVVNTVYGMDIRVSGYNHKLDLLLNKVFESIANFEVEPGRLEQAKDLHTRLWRSRRNEEPSKQANTHFKYLMRERTWSSEELLSVIKEVTVERVQAFATDFISRLRFQWLFFGNLSPEESLRMARECQEHFVKKGTRSLVPTQIMRLREVELPEGSNWLYKAETTTHSSSCASVLFQTGMQSPKNNVLIELLNQLAYEPSYDQLRTKEQLGYVVGTGVRRARGTQGFQILVQGDRHPAYVETRIDNFLNDLGVVFQNMTEEQFVKKRKAFADQKAHKVKSLSERNGILWSEISLEQYNFQRQEMEGKEIDSIALAEFVDFYNRHIGAASDKRRRMSVHIISMAESGAGSTVDLKDLPAHDKPRVEITVVPDWKKQRGLFPCMLLNQPNLFMHLKTNTV</sequence>
<reference evidence="13 14" key="1">
    <citation type="submission" date="2015-12" db="EMBL/GenBank/DDBJ databases">
        <title>The genome of Folsomia candida.</title>
        <authorList>
            <person name="Faddeeva A."/>
            <person name="Derks M.F."/>
            <person name="Anvar Y."/>
            <person name="Smit S."/>
            <person name="Van Straalen N."/>
            <person name="Roelofs D."/>
        </authorList>
    </citation>
    <scope>NUCLEOTIDE SEQUENCE [LARGE SCALE GENOMIC DNA]</scope>
    <source>
        <strain evidence="13 14">VU population</strain>
        <tissue evidence="13">Whole body</tissue>
    </source>
</reference>
<evidence type="ECO:0000256" key="6">
    <source>
        <dbReference type="ARBA" id="ARBA00022833"/>
    </source>
</evidence>
<dbReference type="GO" id="GO:0005829">
    <property type="term" value="C:cytosol"/>
    <property type="evidence" value="ECO:0007669"/>
    <property type="project" value="TreeGrafter"/>
</dbReference>
<gene>
    <name evidence="13" type="ORF">Fcan01_27180</name>
</gene>
<dbReference type="EMBL" id="LNIX01000049">
    <property type="protein sequence ID" value="OXA38041.1"/>
    <property type="molecule type" value="Genomic_DNA"/>
</dbReference>
<dbReference type="GO" id="GO:0051603">
    <property type="term" value="P:proteolysis involved in protein catabolic process"/>
    <property type="evidence" value="ECO:0007669"/>
    <property type="project" value="TreeGrafter"/>
</dbReference>